<evidence type="ECO:0000256" key="5">
    <source>
        <dbReference type="ARBA" id="ARBA00022679"/>
    </source>
</evidence>
<evidence type="ECO:0000256" key="8">
    <source>
        <dbReference type="PROSITE-ProRule" id="PRU00259"/>
    </source>
</evidence>
<dbReference type="PANTHER" id="PTHR23315">
    <property type="entry name" value="U BOX DOMAIN-CONTAINING"/>
    <property type="match status" value="1"/>
</dbReference>
<dbReference type="EMBL" id="CACVBM020001251">
    <property type="protein sequence ID" value="CAA7041719.1"/>
    <property type="molecule type" value="Genomic_DNA"/>
</dbReference>
<accession>A0A6D2JPF3</accession>
<comment type="function">
    <text evidence="2">Functions as an E3 ubiquitin ligase.</text>
</comment>
<dbReference type="Pfam" id="PF25368">
    <property type="entry name" value="PUB10_N"/>
    <property type="match status" value="1"/>
</dbReference>
<dbReference type="FunFam" id="1.20.930.20:FF:000002">
    <property type="entry name" value="RING-type E3 ubiquitin transferase"/>
    <property type="match status" value="1"/>
</dbReference>
<evidence type="ECO:0000313" key="11">
    <source>
        <dbReference type="Proteomes" id="UP000467841"/>
    </source>
</evidence>
<dbReference type="PANTHER" id="PTHR23315:SF349">
    <property type="entry name" value="U-BOX DOMAIN-CONTAINING PROTEIN 15"/>
    <property type="match status" value="1"/>
</dbReference>
<dbReference type="Gene3D" id="3.30.40.10">
    <property type="entry name" value="Zinc/RING finger domain, C3HC4 (zinc finger)"/>
    <property type="match status" value="1"/>
</dbReference>
<reference evidence="10" key="1">
    <citation type="submission" date="2020-01" db="EMBL/GenBank/DDBJ databases">
        <authorList>
            <person name="Mishra B."/>
        </authorList>
    </citation>
    <scope>NUCLEOTIDE SEQUENCE [LARGE SCALE GENOMIC DNA]</scope>
</reference>
<dbReference type="Gene3D" id="1.25.10.10">
    <property type="entry name" value="Leucine-rich Repeat Variant"/>
    <property type="match status" value="1"/>
</dbReference>
<evidence type="ECO:0000256" key="7">
    <source>
        <dbReference type="ARBA" id="ARBA00022786"/>
    </source>
</evidence>
<dbReference type="SMART" id="SM00504">
    <property type="entry name" value="Ubox"/>
    <property type="match status" value="1"/>
</dbReference>
<sequence>MVMMDADEEATRDAENIDELVVTAQESTNGEVEMDGSETVPVEVLDEEEERRGDVKDDLVREIISGIEFLNQIKDYRRTQQKECFNLVRRLKILVPFVEEIKGYESPSLESCRHFLYRLRKVILSARKLLDTCNNGSKIFLALDSETIMTRFHSIYEKLNRVLVKTPYDELRISDDVKDEIDSLCKQLKRAKRRTDTQDIELAVDMMVVFSKTDPRNSDSAIIERLAKKLELQTVEDLKTETKTITKLIQEKGVLSLETKQHVIELLNKFKKLQGIEATDILYEPVTNNKSFTKSTSLILPHEFLCPITLEIMLEPVIIATGQTYEKESIQKWFDAGHKTCPKTQTTLDHLSLAPNYALKNLILQWCEKNSFKIPEKEVSSHSENDLEEQKDEVSLLVEALSSTHLEEQRKSVKQMRLMARENPENRVLIANAGGIPLLVQLLSYPDSGIQENAVTTLLNLSIDEINKKLISNEGAIPSIIEILQSGNREARENSAAALFSLSMLDENKVTIGLSNGIPPLVELLQNGTSRGKKDALTALFNLSLNSANKGRAIDAGIVQPLLQLLKDRNLGMIDEALSILLLLASHPEGRQAIGQLSFIETLVEFIREGTPKNKECATSVLLELGSNNSSFILAALQFGVYEYLVEITTSGTNRAQRKANALIQLISKSEQI</sequence>
<dbReference type="GO" id="GO:0061630">
    <property type="term" value="F:ubiquitin protein ligase activity"/>
    <property type="evidence" value="ECO:0007669"/>
    <property type="project" value="UniProtKB-EC"/>
</dbReference>
<evidence type="ECO:0000259" key="9">
    <source>
        <dbReference type="PROSITE" id="PS51698"/>
    </source>
</evidence>
<dbReference type="InterPro" id="IPR000225">
    <property type="entry name" value="Armadillo"/>
</dbReference>
<organism evidence="10 11">
    <name type="scientific">Microthlaspi erraticum</name>
    <dbReference type="NCBI Taxonomy" id="1685480"/>
    <lineage>
        <taxon>Eukaryota</taxon>
        <taxon>Viridiplantae</taxon>
        <taxon>Streptophyta</taxon>
        <taxon>Embryophyta</taxon>
        <taxon>Tracheophyta</taxon>
        <taxon>Spermatophyta</taxon>
        <taxon>Magnoliopsida</taxon>
        <taxon>eudicotyledons</taxon>
        <taxon>Gunneridae</taxon>
        <taxon>Pentapetalae</taxon>
        <taxon>rosids</taxon>
        <taxon>malvids</taxon>
        <taxon>Brassicales</taxon>
        <taxon>Brassicaceae</taxon>
        <taxon>Coluteocarpeae</taxon>
        <taxon>Microthlaspi</taxon>
    </lineage>
</organism>
<keyword evidence="7" id="KW-0833">Ubl conjugation pathway</keyword>
<dbReference type="InterPro" id="IPR058678">
    <property type="entry name" value="ARM_PUB"/>
</dbReference>
<keyword evidence="6" id="KW-0677">Repeat</keyword>
<comment type="catalytic activity">
    <reaction evidence="1">
        <text>S-ubiquitinyl-[E2 ubiquitin-conjugating enzyme]-L-cysteine + [acceptor protein]-L-lysine = [E2 ubiquitin-conjugating enzyme]-L-cysteine + N(6)-ubiquitinyl-[acceptor protein]-L-lysine.</text>
        <dbReference type="EC" id="2.3.2.27"/>
    </reaction>
</comment>
<feature type="domain" description="U-box" evidence="9">
    <location>
        <begin position="299"/>
        <end position="373"/>
    </location>
</feature>
<evidence type="ECO:0000256" key="3">
    <source>
        <dbReference type="ARBA" id="ARBA00004906"/>
    </source>
</evidence>
<dbReference type="UniPathway" id="UPA00143"/>
<evidence type="ECO:0000256" key="2">
    <source>
        <dbReference type="ARBA" id="ARBA00003861"/>
    </source>
</evidence>
<feature type="repeat" description="ARM" evidence="8">
    <location>
        <begin position="516"/>
        <end position="558"/>
    </location>
</feature>
<evidence type="ECO:0000256" key="4">
    <source>
        <dbReference type="ARBA" id="ARBA00012483"/>
    </source>
</evidence>
<gene>
    <name evidence="10" type="ORF">MERR_LOCUS28954</name>
</gene>
<dbReference type="Proteomes" id="UP000467841">
    <property type="component" value="Unassembled WGS sequence"/>
</dbReference>
<dbReference type="EC" id="2.3.2.27" evidence="4"/>
<dbReference type="InterPro" id="IPR016024">
    <property type="entry name" value="ARM-type_fold"/>
</dbReference>
<comment type="caution">
    <text evidence="10">The sequence shown here is derived from an EMBL/GenBank/DDBJ whole genome shotgun (WGS) entry which is preliminary data.</text>
</comment>
<comment type="pathway">
    <text evidence="3">Protein modification; protein ubiquitination.</text>
</comment>
<feature type="repeat" description="ARM" evidence="8">
    <location>
        <begin position="475"/>
        <end position="517"/>
    </location>
</feature>
<dbReference type="InterPro" id="IPR036537">
    <property type="entry name" value="Adaptor_Cbl_N_dom_sf"/>
</dbReference>
<dbReference type="PROSITE" id="PS51698">
    <property type="entry name" value="U_BOX"/>
    <property type="match status" value="1"/>
</dbReference>
<dbReference type="FunFam" id="3.30.40.10:FF:000442">
    <property type="entry name" value="RING-type E3 ubiquitin transferase"/>
    <property type="match status" value="1"/>
</dbReference>
<name>A0A6D2JPF3_9BRAS</name>
<dbReference type="CDD" id="cd16664">
    <property type="entry name" value="RING-Ubox_PUB"/>
    <property type="match status" value="1"/>
</dbReference>
<dbReference type="GO" id="GO:0016567">
    <property type="term" value="P:protein ubiquitination"/>
    <property type="evidence" value="ECO:0007669"/>
    <property type="project" value="UniProtKB-UniPathway"/>
</dbReference>
<dbReference type="OrthoDB" id="7537227at2759"/>
<dbReference type="Pfam" id="PF04564">
    <property type="entry name" value="U-box"/>
    <property type="match status" value="1"/>
</dbReference>
<evidence type="ECO:0000256" key="1">
    <source>
        <dbReference type="ARBA" id="ARBA00000900"/>
    </source>
</evidence>
<keyword evidence="11" id="KW-1185">Reference proteome</keyword>
<dbReference type="AlphaFoldDB" id="A0A6D2JPF3"/>
<dbReference type="InterPro" id="IPR013083">
    <property type="entry name" value="Znf_RING/FYVE/PHD"/>
</dbReference>
<evidence type="ECO:0000313" key="10">
    <source>
        <dbReference type="EMBL" id="CAA7041719.1"/>
    </source>
</evidence>
<feature type="repeat" description="ARM" evidence="8">
    <location>
        <begin position="434"/>
        <end position="476"/>
    </location>
</feature>
<evidence type="ECO:0000256" key="6">
    <source>
        <dbReference type="ARBA" id="ARBA00022737"/>
    </source>
</evidence>
<dbReference type="PROSITE" id="PS50176">
    <property type="entry name" value="ARM_REPEAT"/>
    <property type="match status" value="3"/>
</dbReference>
<dbReference type="SUPFAM" id="SSF48371">
    <property type="entry name" value="ARM repeat"/>
    <property type="match status" value="1"/>
</dbReference>
<dbReference type="GO" id="GO:0007166">
    <property type="term" value="P:cell surface receptor signaling pathway"/>
    <property type="evidence" value="ECO:0007669"/>
    <property type="project" value="InterPro"/>
</dbReference>
<dbReference type="FunFam" id="1.25.10.10:FF:000082">
    <property type="entry name" value="RING-type E3 ubiquitin transferase"/>
    <property type="match status" value="1"/>
</dbReference>
<dbReference type="InterPro" id="IPR011989">
    <property type="entry name" value="ARM-like"/>
</dbReference>
<protein>
    <recommendedName>
        <fullName evidence="4">RING-type E3 ubiquitin transferase</fullName>
        <ecNumber evidence="4">2.3.2.27</ecNumber>
    </recommendedName>
</protein>
<keyword evidence="5" id="KW-0808">Transferase</keyword>
<proteinExistence type="predicted"/>
<dbReference type="InterPro" id="IPR045210">
    <property type="entry name" value="RING-Ubox_PUB"/>
</dbReference>
<dbReference type="Gene3D" id="1.20.930.20">
    <property type="entry name" value="Adaptor protein Cbl, N-terminal domain"/>
    <property type="match status" value="1"/>
</dbReference>
<dbReference type="Pfam" id="PF25598">
    <property type="entry name" value="ARM_PUB"/>
    <property type="match status" value="1"/>
</dbReference>
<dbReference type="InterPro" id="IPR003613">
    <property type="entry name" value="Ubox_domain"/>
</dbReference>
<dbReference type="SMART" id="SM00185">
    <property type="entry name" value="ARM"/>
    <property type="match status" value="5"/>
</dbReference>
<dbReference type="InterPro" id="IPR057623">
    <property type="entry name" value="PUB12-19-like_N"/>
</dbReference>
<dbReference type="SUPFAM" id="SSF57850">
    <property type="entry name" value="RING/U-box"/>
    <property type="match status" value="1"/>
</dbReference>